<dbReference type="Pfam" id="PF04970">
    <property type="entry name" value="LRAT"/>
    <property type="match status" value="1"/>
</dbReference>
<gene>
    <name evidence="2" type="ORF">FSB_LOCUS43837</name>
</gene>
<proteinExistence type="predicted"/>
<protein>
    <recommendedName>
        <fullName evidence="1">LRAT domain-containing protein</fullName>
    </recommendedName>
</protein>
<dbReference type="PANTHER" id="PTHR46137:SF2">
    <property type="entry name" value="OS09G0526800 PROTEIN"/>
    <property type="match status" value="1"/>
</dbReference>
<dbReference type="EMBL" id="OIVN01004192">
    <property type="protein sequence ID" value="SPD15955.1"/>
    <property type="molecule type" value="Genomic_DNA"/>
</dbReference>
<feature type="domain" description="LRAT" evidence="1">
    <location>
        <begin position="1"/>
        <end position="117"/>
    </location>
</feature>
<organism evidence="2">
    <name type="scientific">Fagus sylvatica</name>
    <name type="common">Beechnut</name>
    <dbReference type="NCBI Taxonomy" id="28930"/>
    <lineage>
        <taxon>Eukaryota</taxon>
        <taxon>Viridiplantae</taxon>
        <taxon>Streptophyta</taxon>
        <taxon>Embryophyta</taxon>
        <taxon>Tracheophyta</taxon>
        <taxon>Spermatophyta</taxon>
        <taxon>Magnoliopsida</taxon>
        <taxon>eudicotyledons</taxon>
        <taxon>Gunneridae</taxon>
        <taxon>Pentapetalae</taxon>
        <taxon>rosids</taxon>
        <taxon>fabids</taxon>
        <taxon>Fagales</taxon>
        <taxon>Fagaceae</taxon>
        <taxon>Fagus</taxon>
    </lineage>
</organism>
<evidence type="ECO:0000313" key="2">
    <source>
        <dbReference type="EMBL" id="SPD15955.1"/>
    </source>
</evidence>
<reference evidence="2" key="1">
    <citation type="submission" date="2018-02" db="EMBL/GenBank/DDBJ databases">
        <authorList>
            <person name="Cohen D.B."/>
            <person name="Kent A.D."/>
        </authorList>
    </citation>
    <scope>NUCLEOTIDE SEQUENCE</scope>
</reference>
<dbReference type="PROSITE" id="PS51934">
    <property type="entry name" value="LRAT"/>
    <property type="match status" value="1"/>
</dbReference>
<accession>A0A2N9HV55</accession>
<dbReference type="AlphaFoldDB" id="A0A2N9HV55"/>
<evidence type="ECO:0000259" key="1">
    <source>
        <dbReference type="PROSITE" id="PS51934"/>
    </source>
</evidence>
<dbReference type="InterPro" id="IPR007053">
    <property type="entry name" value="LRAT_dom"/>
</dbReference>
<dbReference type="Gene3D" id="3.90.1720.10">
    <property type="entry name" value="endopeptidase domain like (from Nostoc punctiforme)"/>
    <property type="match status" value="1"/>
</dbReference>
<dbReference type="PANTHER" id="PTHR46137">
    <property type="entry name" value="OS05G0310600 PROTEIN"/>
    <property type="match status" value="1"/>
</dbReference>
<name>A0A2N9HV55_FAGSY</name>
<sequence length="357" mass="38267">MSLAFYFTPFVVRSSLIMSCIEFMPCRQPNSGVVLSCLDCFLGKGSLYCFEYGVTPSVFLSRVRGGTCTTATSDPPETVIHRAMYLLQNGFGNYDVFQNNCEDFTLYCKTGLLIVDKQGVGRSGQASSVIGAPLAAILSSPLNLLMPSPVGVATVTAGMYCMSRYATDIGVRTDVIKVAVEDLAVNLGWAGPHEEVADDEASNQLIAWWFGLANLGVVVDSVAWACAAEIGLGWWVCAVEIDLGWWVCAGFGSLPRLTNSRTCSWSHGWRPHVEAEARSGSMISSGGYVEEMSTVSGCDGRGSWVGGDGWAVLGRLSGNWWSVIGGSNGRQSIAGEQSMVGGWRWSLAIVVEMVVVI</sequence>